<dbReference type="AlphaFoldDB" id="A0A0H4VP69"/>
<dbReference type="Pfam" id="PF00034">
    <property type="entry name" value="Cytochrom_C"/>
    <property type="match status" value="1"/>
</dbReference>
<evidence type="ECO:0000256" key="3">
    <source>
        <dbReference type="ARBA" id="ARBA00023004"/>
    </source>
</evidence>
<organism evidence="8 9">
    <name type="scientific">Rufibacter radiotolerans</name>
    <dbReference type="NCBI Taxonomy" id="1379910"/>
    <lineage>
        <taxon>Bacteria</taxon>
        <taxon>Pseudomonadati</taxon>
        <taxon>Bacteroidota</taxon>
        <taxon>Cytophagia</taxon>
        <taxon>Cytophagales</taxon>
        <taxon>Hymenobacteraceae</taxon>
        <taxon>Rufibacter</taxon>
    </lineage>
</organism>
<evidence type="ECO:0000259" key="7">
    <source>
        <dbReference type="PROSITE" id="PS51007"/>
    </source>
</evidence>
<proteinExistence type="predicted"/>
<dbReference type="STRING" id="1379910.TH63_07500"/>
<dbReference type="RefSeq" id="WP_048920404.1">
    <property type="nucleotide sequence ID" value="NZ_CP010777.1"/>
</dbReference>
<dbReference type="Pfam" id="PF21342">
    <property type="entry name" value="SoxA-TsdA_cyt-c"/>
    <property type="match status" value="1"/>
</dbReference>
<feature type="compositionally biased region" description="Basic and acidic residues" evidence="5">
    <location>
        <begin position="318"/>
        <end position="331"/>
    </location>
</feature>
<dbReference type="OrthoDB" id="9779283at2"/>
<dbReference type="InterPro" id="IPR009056">
    <property type="entry name" value="Cyt_c-like_dom"/>
</dbReference>
<name>A0A0H4VP69_9BACT</name>
<feature type="transmembrane region" description="Helical" evidence="6">
    <location>
        <begin position="12"/>
        <end position="40"/>
    </location>
</feature>
<dbReference type="KEGG" id="ruf:TH63_07500"/>
<keyword evidence="1 4" id="KW-0349">Heme</keyword>
<keyword evidence="2 4" id="KW-0479">Metal-binding</keyword>
<dbReference type="InterPro" id="IPR051459">
    <property type="entry name" value="Cytochrome_c-type_DH"/>
</dbReference>
<accession>A0A0H4VP69</accession>
<dbReference type="GO" id="GO:0046872">
    <property type="term" value="F:metal ion binding"/>
    <property type="evidence" value="ECO:0007669"/>
    <property type="project" value="UniProtKB-KW"/>
</dbReference>
<dbReference type="Proteomes" id="UP000036458">
    <property type="component" value="Chromosome"/>
</dbReference>
<keyword evidence="6" id="KW-0472">Membrane</keyword>
<keyword evidence="6" id="KW-1133">Transmembrane helix</keyword>
<evidence type="ECO:0000256" key="2">
    <source>
        <dbReference type="ARBA" id="ARBA00022723"/>
    </source>
</evidence>
<feature type="domain" description="Cytochrome c" evidence="7">
    <location>
        <begin position="222"/>
        <end position="312"/>
    </location>
</feature>
<keyword evidence="9" id="KW-1185">Reference proteome</keyword>
<dbReference type="InterPro" id="IPR036909">
    <property type="entry name" value="Cyt_c-like_dom_sf"/>
</dbReference>
<evidence type="ECO:0000256" key="6">
    <source>
        <dbReference type="SAM" id="Phobius"/>
    </source>
</evidence>
<dbReference type="PROSITE" id="PS51007">
    <property type="entry name" value="CYTC"/>
    <property type="match status" value="1"/>
</dbReference>
<evidence type="ECO:0000313" key="8">
    <source>
        <dbReference type="EMBL" id="AKQ45524.1"/>
    </source>
</evidence>
<reference evidence="8 9" key="1">
    <citation type="submission" date="2015-01" db="EMBL/GenBank/DDBJ databases">
        <title>Rufibacter sp./DG31D/ whole genome sequencing.</title>
        <authorList>
            <person name="Kim M.K."/>
            <person name="Srinivasan S."/>
            <person name="Lee J.-J."/>
        </authorList>
    </citation>
    <scope>NUCLEOTIDE SEQUENCE [LARGE SCALE GENOMIC DNA]</scope>
    <source>
        <strain evidence="8 9">DG31D</strain>
    </source>
</reference>
<dbReference type="SUPFAM" id="SSF46626">
    <property type="entry name" value="Cytochrome c"/>
    <property type="match status" value="2"/>
</dbReference>
<gene>
    <name evidence="8" type="ORF">TH63_07500</name>
</gene>
<keyword evidence="3 4" id="KW-0408">Iron</keyword>
<dbReference type="Gene3D" id="1.10.760.10">
    <property type="entry name" value="Cytochrome c-like domain"/>
    <property type="match status" value="2"/>
</dbReference>
<dbReference type="GO" id="GO:0009055">
    <property type="term" value="F:electron transfer activity"/>
    <property type="evidence" value="ECO:0007669"/>
    <property type="project" value="InterPro"/>
</dbReference>
<dbReference type="PANTHER" id="PTHR35008:SF9">
    <property type="entry name" value="CYTOCHROME C DOMAIN-CONTAINING PROTEIN"/>
    <property type="match status" value="1"/>
</dbReference>
<sequence length="362" mass="39659">MKLNEEQNFINFLVKIANVVGLSSVVVMLLVGIALIMVIYHVDFTLPQLSQTEPPAATAPLPSPSTAPPSPVVTAPADDMWKAPDLASLVGTPEEKQITYGQELIAHTAQYLGPKGKVLQISNGMNCQNCHLNAGTKTFGNNYALVASTYPKFRGRSGTVESVEKRVNDCFERSLNGKPLKEDSKEMKAMVAYINWVGKEVKKDEKVKGAGLVELPLLDRAASPANGKAVYLQKCQSCHGPEGQGIKSEGSAEYQYPPLWGKSSYNNGAGLFRVSTFARYVKANMPLGATYSRPMLSDEEAWDLAAYVNTMPRPKKDLSKDWPDISKKPIDHPFGPYSDGFKEKQHKYGPFKPIAEAKTSMK</sequence>
<keyword evidence="6" id="KW-0812">Transmembrane</keyword>
<dbReference type="EMBL" id="CP010777">
    <property type="protein sequence ID" value="AKQ45524.1"/>
    <property type="molecule type" value="Genomic_DNA"/>
</dbReference>
<feature type="region of interest" description="Disordered" evidence="5">
    <location>
        <begin position="318"/>
        <end position="346"/>
    </location>
</feature>
<dbReference type="PANTHER" id="PTHR35008">
    <property type="entry name" value="BLL4482 PROTEIN-RELATED"/>
    <property type="match status" value="1"/>
</dbReference>
<evidence type="ECO:0000256" key="5">
    <source>
        <dbReference type="SAM" id="MobiDB-lite"/>
    </source>
</evidence>
<evidence type="ECO:0000313" key="9">
    <source>
        <dbReference type="Proteomes" id="UP000036458"/>
    </source>
</evidence>
<dbReference type="GO" id="GO:0020037">
    <property type="term" value="F:heme binding"/>
    <property type="evidence" value="ECO:0007669"/>
    <property type="project" value="InterPro"/>
</dbReference>
<protein>
    <submittedName>
        <fullName evidence="8">Cytochrome C</fullName>
    </submittedName>
</protein>
<evidence type="ECO:0000256" key="1">
    <source>
        <dbReference type="ARBA" id="ARBA00022617"/>
    </source>
</evidence>
<evidence type="ECO:0000256" key="4">
    <source>
        <dbReference type="PROSITE-ProRule" id="PRU00433"/>
    </source>
</evidence>
<dbReference type="PATRIC" id="fig|1379910.4.peg.1642"/>